<dbReference type="GO" id="GO:0016925">
    <property type="term" value="P:protein sumoylation"/>
    <property type="evidence" value="ECO:0007669"/>
    <property type="project" value="UniProtKB-UniRule"/>
</dbReference>
<dbReference type="Pfam" id="PF10585">
    <property type="entry name" value="UBA_E1_SCCH"/>
    <property type="match status" value="1"/>
</dbReference>
<evidence type="ECO:0000256" key="5">
    <source>
        <dbReference type="ARBA" id="ARBA00022723"/>
    </source>
</evidence>
<comment type="similarity">
    <text evidence="3 11">Belongs to the ubiquitin-activating E1 family.</text>
</comment>
<dbReference type="AlphaFoldDB" id="A0A6S7GWU7"/>
<organism evidence="17 18">
    <name type="scientific">Paramuricea clavata</name>
    <name type="common">Red gorgonian</name>
    <name type="synonym">Violescent sea-whip</name>
    <dbReference type="NCBI Taxonomy" id="317549"/>
    <lineage>
        <taxon>Eukaryota</taxon>
        <taxon>Metazoa</taxon>
        <taxon>Cnidaria</taxon>
        <taxon>Anthozoa</taxon>
        <taxon>Octocorallia</taxon>
        <taxon>Malacalcyonacea</taxon>
        <taxon>Plexauridae</taxon>
        <taxon>Paramuricea</taxon>
    </lineage>
</organism>
<feature type="region of interest" description="Disordered" evidence="13">
    <location>
        <begin position="649"/>
        <end position="671"/>
    </location>
</feature>
<keyword evidence="8 11" id="KW-0862">Zinc</keyword>
<evidence type="ECO:0000313" key="18">
    <source>
        <dbReference type="Proteomes" id="UP001152795"/>
    </source>
</evidence>
<name>A0A6S7GWU7_PARCT</name>
<dbReference type="GO" id="GO:0005737">
    <property type="term" value="C:cytoplasm"/>
    <property type="evidence" value="ECO:0007669"/>
    <property type="project" value="TreeGrafter"/>
</dbReference>
<dbReference type="InterPro" id="IPR028077">
    <property type="entry name" value="UAE_UbL_dom"/>
</dbReference>
<feature type="region of interest" description="Disordered" evidence="13">
    <location>
        <begin position="579"/>
        <end position="604"/>
    </location>
</feature>
<evidence type="ECO:0000256" key="6">
    <source>
        <dbReference type="ARBA" id="ARBA00022741"/>
    </source>
</evidence>
<evidence type="ECO:0000256" key="10">
    <source>
        <dbReference type="ARBA" id="ARBA00023242"/>
    </source>
</evidence>
<dbReference type="InterPro" id="IPR019572">
    <property type="entry name" value="UBA_E1_SCCH"/>
</dbReference>
<dbReference type="InterPro" id="IPR030661">
    <property type="entry name" value="Uba2"/>
</dbReference>
<keyword evidence="10" id="KW-0539">Nucleus</keyword>
<evidence type="ECO:0000256" key="4">
    <source>
        <dbReference type="ARBA" id="ARBA00022679"/>
    </source>
</evidence>
<dbReference type="SUPFAM" id="SSF69572">
    <property type="entry name" value="Activating enzymes of the ubiquitin-like proteins"/>
    <property type="match status" value="1"/>
</dbReference>
<evidence type="ECO:0000256" key="12">
    <source>
        <dbReference type="PROSITE-ProRule" id="PRU10132"/>
    </source>
</evidence>
<keyword evidence="5 11" id="KW-0479">Metal-binding</keyword>
<evidence type="ECO:0000313" key="17">
    <source>
        <dbReference type="EMBL" id="CAB3996075.1"/>
    </source>
</evidence>
<evidence type="ECO:0000259" key="16">
    <source>
        <dbReference type="Pfam" id="PF14732"/>
    </source>
</evidence>
<dbReference type="PANTHER" id="PTHR10953:SF5">
    <property type="entry name" value="SUMO-ACTIVATING ENZYME SUBUNIT 2"/>
    <property type="match status" value="1"/>
</dbReference>
<keyword evidence="4" id="KW-0808">Transferase</keyword>
<dbReference type="InterPro" id="IPR033127">
    <property type="entry name" value="UBQ-activ_enz_E1_Cys_AS"/>
</dbReference>
<dbReference type="EMBL" id="CACRXK020002792">
    <property type="protein sequence ID" value="CAB3996075.1"/>
    <property type="molecule type" value="Genomic_DNA"/>
</dbReference>
<dbReference type="Gene3D" id="3.10.290.20">
    <property type="entry name" value="Ubiquitin-like 2 activating enzyme e1b. Chain: B, domain 3"/>
    <property type="match status" value="1"/>
</dbReference>
<dbReference type="PANTHER" id="PTHR10953">
    <property type="entry name" value="UBIQUITIN-ACTIVATING ENZYME E1"/>
    <property type="match status" value="1"/>
</dbReference>
<dbReference type="CDD" id="cd01489">
    <property type="entry name" value="Uba2_SUMO"/>
    <property type="match status" value="1"/>
</dbReference>
<evidence type="ECO:0000256" key="2">
    <source>
        <dbReference type="ARBA" id="ARBA00004718"/>
    </source>
</evidence>
<keyword evidence="6 11" id="KW-0547">Nucleotide-binding</keyword>
<feature type="region of interest" description="Disordered" evidence="13">
    <location>
        <begin position="208"/>
        <end position="235"/>
    </location>
</feature>
<protein>
    <recommendedName>
        <fullName evidence="11">SUMO-activating enzyme subunit</fullName>
    </recommendedName>
</protein>
<dbReference type="Pfam" id="PF00899">
    <property type="entry name" value="ThiF"/>
    <property type="match status" value="1"/>
</dbReference>
<comment type="subcellular location">
    <subcellularLocation>
        <location evidence="1">Nucleus</location>
    </subcellularLocation>
</comment>
<comment type="subunit">
    <text evidence="11">Heterodimer.</text>
</comment>
<dbReference type="OrthoDB" id="10255449at2759"/>
<dbReference type="Gene3D" id="3.50.50.80">
    <property type="entry name" value="Ubiquitin-activating enzyme E1, inactive adenylation domain, subdomain 1"/>
    <property type="match status" value="1"/>
</dbReference>
<accession>A0A6S7GWU7</accession>
<feature type="domain" description="Ubiquitin/SUMO-activating enzyme ubiquitin-like" evidence="16">
    <location>
        <begin position="444"/>
        <end position="527"/>
    </location>
</feature>
<comment type="caution">
    <text evidence="17">The sequence shown here is derived from an EMBL/GenBank/DDBJ whole genome shotgun (WGS) entry which is preliminary data.</text>
</comment>
<dbReference type="GO" id="GO:0016740">
    <property type="term" value="F:transferase activity"/>
    <property type="evidence" value="ECO:0007669"/>
    <property type="project" value="UniProtKB-KW"/>
</dbReference>
<dbReference type="Proteomes" id="UP001152795">
    <property type="component" value="Unassembled WGS sequence"/>
</dbReference>
<dbReference type="PIRSF" id="PIRSF039133">
    <property type="entry name" value="SUMO_E1B"/>
    <property type="match status" value="1"/>
</dbReference>
<evidence type="ECO:0000259" key="15">
    <source>
        <dbReference type="Pfam" id="PF10585"/>
    </source>
</evidence>
<proteinExistence type="inferred from homology"/>
<dbReference type="Pfam" id="PF14732">
    <property type="entry name" value="UAE_UbL"/>
    <property type="match status" value="1"/>
</dbReference>
<feature type="domain" description="Ubiquitin-activating enzyme SCCH" evidence="15">
    <location>
        <begin position="328"/>
        <end position="368"/>
    </location>
</feature>
<dbReference type="GO" id="GO:0005524">
    <property type="term" value="F:ATP binding"/>
    <property type="evidence" value="ECO:0007669"/>
    <property type="project" value="UniProtKB-UniRule"/>
</dbReference>
<feature type="compositionally biased region" description="Acidic residues" evidence="13">
    <location>
        <begin position="208"/>
        <end position="220"/>
    </location>
</feature>
<evidence type="ECO:0000256" key="7">
    <source>
        <dbReference type="ARBA" id="ARBA00022786"/>
    </source>
</evidence>
<dbReference type="Gene3D" id="1.10.10.520">
    <property type="entry name" value="Ubiquitin activating enzymes (Uba3). Chain: B, domain 2"/>
    <property type="match status" value="1"/>
</dbReference>
<evidence type="ECO:0000256" key="13">
    <source>
        <dbReference type="SAM" id="MobiDB-lite"/>
    </source>
</evidence>
<evidence type="ECO:0000256" key="3">
    <source>
        <dbReference type="ARBA" id="ARBA00005673"/>
    </source>
</evidence>
<evidence type="ECO:0000256" key="1">
    <source>
        <dbReference type="ARBA" id="ARBA00004123"/>
    </source>
</evidence>
<keyword evidence="7 11" id="KW-0833">Ubl conjugation pathway</keyword>
<dbReference type="InterPro" id="IPR023318">
    <property type="entry name" value="Ub_act_enz_dom_a_sf"/>
</dbReference>
<dbReference type="GO" id="GO:0046872">
    <property type="term" value="F:metal ion binding"/>
    <property type="evidence" value="ECO:0007669"/>
    <property type="project" value="UniProtKB-KW"/>
</dbReference>
<feature type="active site" description="Glycyl thioester intermediate" evidence="12">
    <location>
        <position position="178"/>
    </location>
</feature>
<evidence type="ECO:0000256" key="9">
    <source>
        <dbReference type="ARBA" id="ARBA00022840"/>
    </source>
</evidence>
<dbReference type="InterPro" id="IPR045886">
    <property type="entry name" value="ThiF/MoeB/HesA"/>
</dbReference>
<dbReference type="InterPro" id="IPR042449">
    <property type="entry name" value="Ub-E1_IAD_1"/>
</dbReference>
<reference evidence="17" key="1">
    <citation type="submission" date="2020-04" db="EMBL/GenBank/DDBJ databases">
        <authorList>
            <person name="Alioto T."/>
            <person name="Alioto T."/>
            <person name="Gomez Garrido J."/>
        </authorList>
    </citation>
    <scope>NUCLEOTIDE SEQUENCE</scope>
    <source>
        <strain evidence="17">A484AB</strain>
    </source>
</reference>
<dbReference type="InterPro" id="IPR000594">
    <property type="entry name" value="ThiF_NAD_FAD-bd"/>
</dbReference>
<evidence type="ECO:0000256" key="8">
    <source>
        <dbReference type="ARBA" id="ARBA00022833"/>
    </source>
</evidence>
<dbReference type="FunFam" id="3.40.50.720:FF:000618">
    <property type="entry name" value="SUMO-activating enzyme subunit 2"/>
    <property type="match status" value="1"/>
</dbReference>
<dbReference type="PROSITE" id="PS00865">
    <property type="entry name" value="UBIQUITIN_ACTIVAT_2"/>
    <property type="match status" value="1"/>
</dbReference>
<comment type="pathway">
    <text evidence="2 11">Protein modification; protein sumoylation.</text>
</comment>
<sequence>MATFGEIQSGNLGQNLYEKLENCKVLVVGAGGIGCELLKTLVLTGFNDIEVIDLDTIDVSNLNRQFLFQKQHVGKSKANVARESAIEFNPEAKIKAYHDSITSPDYDVNFFKKFSVVLNALDNRVARNHVNRMCLAAGVPLVESGTAGYLGQVTVIQKGVTECYECQPKPHQKSFPGCTIRNTPSEPIHCIVWAKHLFNQLFGEADADEEVSPDAEDPEAVGDAGAVANNSSNDELQRVSTQDWAKSIGYEPTKLVQKFFIEDIKYLLSMDKLWKERKAPVPLDIENLNESLLPDNENGLPDQKIWTIKECIEKFHRCVELLKDELTKKGDFLVWDKDDDASLDFVVSASNIRSHIFDIPQKSRFDVKSMAGNIIPAIATTNAVISGLIVLEALKALQGDIANCQTVYLNKKPSVRKKLLQPSPLVAPNPKCYVCSTKPEAKVMMDCSKVTVKSLEDKLLKQQFGVIAPDVEIEDGKGTILISSEEGETDQNNLKFLSDFGITNGSRLKIDDFHQNYELVLNIVNCSNMADDEEFKILQDIEKADEEKDGTVNEVANEIMEGKDANEVIMDEVVNEEVKEVNKDSNRKRKASESFSDDPELTPKHARIDLTDDNELQNDDNERQVLFHANGSLVPEESERRLEPATVIDVDALSEDEDSNSEPPVMVIDDDDGENLKVLGETNGEKDEPVVVVLDDD</sequence>
<dbReference type="UniPathway" id="UPA00886"/>
<evidence type="ECO:0000259" key="14">
    <source>
        <dbReference type="Pfam" id="PF00899"/>
    </source>
</evidence>
<gene>
    <name evidence="17" type="ORF">PACLA_8A075300</name>
</gene>
<dbReference type="GO" id="GO:0019948">
    <property type="term" value="F:SUMO activating enzyme activity"/>
    <property type="evidence" value="ECO:0007669"/>
    <property type="project" value="UniProtKB-UniRule"/>
</dbReference>
<keyword evidence="18" id="KW-1185">Reference proteome</keyword>
<dbReference type="GO" id="GO:0031510">
    <property type="term" value="C:SUMO activating enzyme complex"/>
    <property type="evidence" value="ECO:0007669"/>
    <property type="project" value="UniProtKB-UniRule"/>
</dbReference>
<keyword evidence="9 11" id="KW-0067">ATP-binding</keyword>
<evidence type="ECO:0000256" key="11">
    <source>
        <dbReference type="PIRNR" id="PIRNR039133"/>
    </source>
</evidence>
<feature type="domain" description="THIF-type NAD/FAD binding fold" evidence="14">
    <location>
        <begin position="11"/>
        <end position="416"/>
    </location>
</feature>
<dbReference type="FunFam" id="3.50.50.80:FF:000002">
    <property type="entry name" value="SUMO-activating enzyme subunit 2"/>
    <property type="match status" value="1"/>
</dbReference>
<dbReference type="InterPro" id="IPR035985">
    <property type="entry name" value="Ubiquitin-activating_enz"/>
</dbReference>